<feature type="transmembrane region" description="Helical" evidence="7">
    <location>
        <begin position="197"/>
        <end position="217"/>
    </location>
</feature>
<dbReference type="Pfam" id="PF00528">
    <property type="entry name" value="BPD_transp_1"/>
    <property type="match status" value="1"/>
</dbReference>
<dbReference type="InterPro" id="IPR035906">
    <property type="entry name" value="MetI-like_sf"/>
</dbReference>
<dbReference type="Proteomes" id="UP000186855">
    <property type="component" value="Unassembled WGS sequence"/>
</dbReference>
<gene>
    <name evidence="12" type="ORF">BKH30_03855</name>
    <name evidence="11" type="ORF">BKH31_01300</name>
    <name evidence="10" type="ORF">BKH32_00645</name>
</gene>
<evidence type="ECO:0000256" key="2">
    <source>
        <dbReference type="ARBA" id="ARBA00022448"/>
    </source>
</evidence>
<feature type="domain" description="ABC transmembrane type-1" evidence="9">
    <location>
        <begin position="132"/>
        <end position="313"/>
    </location>
</feature>
<evidence type="ECO:0000256" key="6">
    <source>
        <dbReference type="ARBA" id="ARBA00023136"/>
    </source>
</evidence>
<comment type="caution">
    <text evidence="10">The sequence shown here is derived from an EMBL/GenBank/DDBJ whole genome shotgun (WGS) entry which is preliminary data.</text>
</comment>
<dbReference type="EMBL" id="MSKK01000003">
    <property type="protein sequence ID" value="OLO48798.1"/>
    <property type="molecule type" value="Genomic_DNA"/>
</dbReference>
<feature type="transmembrane region" description="Helical" evidence="7">
    <location>
        <begin position="84"/>
        <end position="108"/>
    </location>
</feature>
<dbReference type="EMBL" id="MSKI01000037">
    <property type="protein sequence ID" value="OLO54497.1"/>
    <property type="molecule type" value="Genomic_DNA"/>
</dbReference>
<keyword evidence="6 7" id="KW-0472">Membrane</keyword>
<organism evidence="10 13">
    <name type="scientific">Actinomyces oris</name>
    <dbReference type="NCBI Taxonomy" id="544580"/>
    <lineage>
        <taxon>Bacteria</taxon>
        <taxon>Bacillati</taxon>
        <taxon>Actinomycetota</taxon>
        <taxon>Actinomycetes</taxon>
        <taxon>Actinomycetales</taxon>
        <taxon>Actinomycetaceae</taxon>
        <taxon>Actinomyces</taxon>
    </lineage>
</organism>
<evidence type="ECO:0000313" key="13">
    <source>
        <dbReference type="Proteomes" id="UP000185736"/>
    </source>
</evidence>
<dbReference type="OrthoDB" id="9801163at2"/>
<comment type="similarity">
    <text evidence="7">Belongs to the binding-protein-dependent transport system permease family.</text>
</comment>
<keyword evidence="2 7" id="KW-0813">Transport</keyword>
<evidence type="ECO:0000256" key="7">
    <source>
        <dbReference type="RuleBase" id="RU363032"/>
    </source>
</evidence>
<protein>
    <submittedName>
        <fullName evidence="10">Hydrogenase</fullName>
    </submittedName>
</protein>
<dbReference type="Proteomes" id="UP000186471">
    <property type="component" value="Unassembled WGS sequence"/>
</dbReference>
<feature type="region of interest" description="Disordered" evidence="8">
    <location>
        <begin position="1"/>
        <end position="74"/>
    </location>
</feature>
<evidence type="ECO:0000256" key="1">
    <source>
        <dbReference type="ARBA" id="ARBA00004651"/>
    </source>
</evidence>
<comment type="subcellular location">
    <subcellularLocation>
        <location evidence="1 7">Cell membrane</location>
        <topology evidence="1 7">Multi-pass membrane protein</topology>
    </subcellularLocation>
</comment>
<dbReference type="PROSITE" id="PS50928">
    <property type="entry name" value="ABC_TM1"/>
    <property type="match status" value="1"/>
</dbReference>
<feature type="compositionally biased region" description="Low complexity" evidence="8">
    <location>
        <begin position="43"/>
        <end position="62"/>
    </location>
</feature>
<dbReference type="RefSeq" id="WP_075248159.1">
    <property type="nucleotide sequence ID" value="NZ_MSGO01000005.1"/>
</dbReference>
<evidence type="ECO:0000313" key="15">
    <source>
        <dbReference type="Proteomes" id="UP000186855"/>
    </source>
</evidence>
<dbReference type="PANTHER" id="PTHR30151">
    <property type="entry name" value="ALKANE SULFONATE ABC TRANSPORTER-RELATED, MEMBRANE SUBUNIT"/>
    <property type="match status" value="1"/>
</dbReference>
<name>A0A1Q8I3S5_9ACTO</name>
<proteinExistence type="inferred from homology"/>
<dbReference type="EMBL" id="MSGO01000005">
    <property type="protein sequence ID" value="OLL15759.1"/>
    <property type="molecule type" value="Genomic_DNA"/>
</dbReference>
<evidence type="ECO:0000256" key="4">
    <source>
        <dbReference type="ARBA" id="ARBA00022692"/>
    </source>
</evidence>
<evidence type="ECO:0000313" key="11">
    <source>
        <dbReference type="EMBL" id="OLO48798.1"/>
    </source>
</evidence>
<dbReference type="PANTHER" id="PTHR30151:SF20">
    <property type="entry name" value="ABC TRANSPORTER PERMEASE PROTEIN HI_0355-RELATED"/>
    <property type="match status" value="1"/>
</dbReference>
<keyword evidence="4 7" id="KW-0812">Transmembrane</keyword>
<feature type="transmembrane region" description="Helical" evidence="7">
    <location>
        <begin position="128"/>
        <end position="155"/>
    </location>
</feature>
<evidence type="ECO:0000256" key="8">
    <source>
        <dbReference type="SAM" id="MobiDB-lite"/>
    </source>
</evidence>
<dbReference type="GO" id="GO:0055085">
    <property type="term" value="P:transmembrane transport"/>
    <property type="evidence" value="ECO:0007669"/>
    <property type="project" value="InterPro"/>
</dbReference>
<evidence type="ECO:0000256" key="5">
    <source>
        <dbReference type="ARBA" id="ARBA00022989"/>
    </source>
</evidence>
<evidence type="ECO:0000313" key="14">
    <source>
        <dbReference type="Proteomes" id="UP000186471"/>
    </source>
</evidence>
<evidence type="ECO:0000313" key="10">
    <source>
        <dbReference type="EMBL" id="OLL15759.1"/>
    </source>
</evidence>
<feature type="transmembrane region" description="Helical" evidence="7">
    <location>
        <begin position="250"/>
        <end position="273"/>
    </location>
</feature>
<feature type="transmembrane region" description="Helical" evidence="7">
    <location>
        <begin position="293"/>
        <end position="312"/>
    </location>
</feature>
<sequence length="331" mass="34821">MQPGAPVPGTTREDTAVYSPSPIGKAARPHASPTAVSSDVLEPLTSSGSPVPSPSESVSESPQTPPAHRQRRVRAAGHRGPWPALLLGTALLVAWQAAAASGVVPAIFLPSPLAVITRMWLGLTQAGLAAYAGVTLKEALLGCLLAAAFALPLAWVLHHWRFFSRAVLPYVAASQAVPGIALAPLLVLWIGYGTLPVVILCAFMVFFPITITVLLGLRGLDTDIIDAARLDGAHGLSMLVHMELPMTLPAIYTGLRTGFTLSITGAVVGEMIMGGDGLGMLLSTQRDKVDTTGMFSTITLLCILATTIHWALHELEQRSRTVDALRGRRAG</sequence>
<keyword evidence="5 7" id="KW-1133">Transmembrane helix</keyword>
<accession>A0A1Q8I3S5</accession>
<evidence type="ECO:0000313" key="12">
    <source>
        <dbReference type="EMBL" id="OLO54497.1"/>
    </source>
</evidence>
<dbReference type="GO" id="GO:0005886">
    <property type="term" value="C:plasma membrane"/>
    <property type="evidence" value="ECO:0007669"/>
    <property type="project" value="UniProtKB-SubCell"/>
</dbReference>
<dbReference type="InterPro" id="IPR000515">
    <property type="entry name" value="MetI-like"/>
</dbReference>
<dbReference type="CDD" id="cd06261">
    <property type="entry name" value="TM_PBP2"/>
    <property type="match status" value="1"/>
</dbReference>
<evidence type="ECO:0000259" key="9">
    <source>
        <dbReference type="PROSITE" id="PS50928"/>
    </source>
</evidence>
<dbReference type="Gene3D" id="1.10.3720.10">
    <property type="entry name" value="MetI-like"/>
    <property type="match status" value="1"/>
</dbReference>
<dbReference type="Proteomes" id="UP000185736">
    <property type="component" value="Unassembled WGS sequence"/>
</dbReference>
<keyword evidence="3" id="KW-1003">Cell membrane</keyword>
<feature type="transmembrane region" description="Helical" evidence="7">
    <location>
        <begin position="167"/>
        <end position="191"/>
    </location>
</feature>
<reference evidence="13 14" key="1">
    <citation type="submission" date="2016-12" db="EMBL/GenBank/DDBJ databases">
        <title>Genomic comparison of strains in the 'Actinomyces naeslundii' group.</title>
        <authorList>
            <person name="Mughal S.R."/>
            <person name="Do T."/>
            <person name="Gilbert S.C."/>
            <person name="Witherden E.A."/>
            <person name="Didelot X."/>
            <person name="Beighton D."/>
        </authorList>
    </citation>
    <scope>NUCLEOTIDE SEQUENCE [LARGE SCALE GENOMIC DNA]</scope>
    <source>
        <strain evidence="11 14">R21091</strain>
        <strain evidence="12 15">S24V</strain>
        <strain evidence="10 13">S64C</strain>
    </source>
</reference>
<dbReference type="SUPFAM" id="SSF161098">
    <property type="entry name" value="MetI-like"/>
    <property type="match status" value="1"/>
</dbReference>
<evidence type="ECO:0000256" key="3">
    <source>
        <dbReference type="ARBA" id="ARBA00022475"/>
    </source>
</evidence>
<dbReference type="AlphaFoldDB" id="A0A1Q8I3S5"/>